<evidence type="ECO:0000313" key="1">
    <source>
        <dbReference type="EMBL" id="OXA62395.1"/>
    </source>
</evidence>
<dbReference type="Proteomes" id="UP000198287">
    <property type="component" value="Unassembled WGS sequence"/>
</dbReference>
<evidence type="ECO:0000313" key="2">
    <source>
        <dbReference type="Proteomes" id="UP000198287"/>
    </source>
</evidence>
<accession>A0A226EXL5</accession>
<protein>
    <submittedName>
        <fullName evidence="1">Uncharacterized protein</fullName>
    </submittedName>
</protein>
<proteinExistence type="predicted"/>
<keyword evidence="2" id="KW-1185">Reference proteome</keyword>
<dbReference type="OMA" id="STYHESH"/>
<comment type="caution">
    <text evidence="1">The sequence shown here is derived from an EMBL/GenBank/DDBJ whole genome shotgun (WGS) entry which is preliminary data.</text>
</comment>
<dbReference type="OrthoDB" id="8287884at2759"/>
<gene>
    <name evidence="1" type="ORF">Fcan01_02626</name>
</gene>
<dbReference type="AlphaFoldDB" id="A0A226EXL5"/>
<organism evidence="1 2">
    <name type="scientific">Folsomia candida</name>
    <name type="common">Springtail</name>
    <dbReference type="NCBI Taxonomy" id="158441"/>
    <lineage>
        <taxon>Eukaryota</taxon>
        <taxon>Metazoa</taxon>
        <taxon>Ecdysozoa</taxon>
        <taxon>Arthropoda</taxon>
        <taxon>Hexapoda</taxon>
        <taxon>Collembola</taxon>
        <taxon>Entomobryomorpha</taxon>
        <taxon>Isotomoidea</taxon>
        <taxon>Isotomidae</taxon>
        <taxon>Proisotominae</taxon>
        <taxon>Folsomia</taxon>
    </lineage>
</organism>
<dbReference type="EMBL" id="LNIX01000001">
    <property type="protein sequence ID" value="OXA62395.1"/>
    <property type="molecule type" value="Genomic_DNA"/>
</dbReference>
<reference evidence="1 2" key="1">
    <citation type="submission" date="2015-12" db="EMBL/GenBank/DDBJ databases">
        <title>The genome of Folsomia candida.</title>
        <authorList>
            <person name="Faddeeva A."/>
            <person name="Derks M.F."/>
            <person name="Anvar Y."/>
            <person name="Smit S."/>
            <person name="Van Straalen N."/>
            <person name="Roelofs D."/>
        </authorList>
    </citation>
    <scope>NUCLEOTIDE SEQUENCE [LARGE SCALE GENOMIC DNA]</scope>
    <source>
        <strain evidence="1 2">VU population</strain>
        <tissue evidence="1">Whole body</tissue>
    </source>
</reference>
<name>A0A226EXL5_FOLCA</name>
<sequence length="244" mass="27967">MSLFLGASHISDLTISSKNDYIGFRVPFHNYGDVTNLFLFLSSYVGSQVDGFISNISLGSSFGWYFRVDQFELIFLCLLMLQIFVLRYIEILPLNMNNLFLGDPSGRRRRREVNLHKLCRRDELAESMFKLLRKLDDGQCFPFALCELGKLVQTGKHIPDDFYIPHTTKTLIRALKLSGDYRKEYSQQCASNTALKFLEEAVAMGQTEKFLNGTLCADRYQGCPLSSQDVIHHIRLLAEHDMLS</sequence>